<evidence type="ECO:0000256" key="4">
    <source>
        <dbReference type="ARBA" id="ARBA00022801"/>
    </source>
</evidence>
<keyword evidence="4" id="KW-0378">Hydrolase</keyword>
<feature type="region of interest" description="Disordered" evidence="7">
    <location>
        <begin position="1"/>
        <end position="24"/>
    </location>
</feature>
<keyword evidence="5 6" id="KW-0460">Magnesium</keyword>
<dbReference type="Gene3D" id="3.30.540.10">
    <property type="entry name" value="Fructose-1,6-Bisphosphatase, subunit A, domain 1"/>
    <property type="match status" value="1"/>
</dbReference>
<evidence type="ECO:0000256" key="3">
    <source>
        <dbReference type="ARBA" id="ARBA00022723"/>
    </source>
</evidence>
<evidence type="ECO:0000313" key="9">
    <source>
        <dbReference type="Proteomes" id="UP000586827"/>
    </source>
</evidence>
<dbReference type="SUPFAM" id="SSF56655">
    <property type="entry name" value="Carbohydrate phosphatase"/>
    <property type="match status" value="1"/>
</dbReference>
<organism evidence="8 9">
    <name type="scientific">Nocardia uniformis</name>
    <dbReference type="NCBI Taxonomy" id="53432"/>
    <lineage>
        <taxon>Bacteria</taxon>
        <taxon>Bacillati</taxon>
        <taxon>Actinomycetota</taxon>
        <taxon>Actinomycetes</taxon>
        <taxon>Mycobacteriales</taxon>
        <taxon>Nocardiaceae</taxon>
        <taxon>Nocardia</taxon>
    </lineage>
</organism>
<proteinExistence type="inferred from homology"/>
<protein>
    <submittedName>
        <fullName evidence="8">Uncharacterized protein</fullName>
    </submittedName>
</protein>
<accession>A0A849CL35</accession>
<dbReference type="InterPro" id="IPR000760">
    <property type="entry name" value="Inositol_monophosphatase-like"/>
</dbReference>
<dbReference type="PANTHER" id="PTHR43200:SF6">
    <property type="entry name" value="3'(2'),5'-BISPHOSPHATE NUCLEOTIDASE"/>
    <property type="match status" value="1"/>
</dbReference>
<dbReference type="RefSeq" id="WP_067523768.1">
    <property type="nucleotide sequence ID" value="NZ_JABELX010000035.1"/>
</dbReference>
<feature type="binding site" evidence="6">
    <location>
        <position position="89"/>
    </location>
    <ligand>
        <name>Mg(2+)</name>
        <dbReference type="ChEBI" id="CHEBI:18420"/>
        <label>1</label>
        <note>catalytic</note>
    </ligand>
</feature>
<keyword evidence="9" id="KW-1185">Reference proteome</keyword>
<evidence type="ECO:0000256" key="7">
    <source>
        <dbReference type="SAM" id="MobiDB-lite"/>
    </source>
</evidence>
<dbReference type="Proteomes" id="UP000586827">
    <property type="component" value="Unassembled WGS sequence"/>
</dbReference>
<dbReference type="AlphaFoldDB" id="A0A849CL35"/>
<evidence type="ECO:0000313" key="8">
    <source>
        <dbReference type="EMBL" id="NNH76041.1"/>
    </source>
</evidence>
<evidence type="ECO:0000256" key="1">
    <source>
        <dbReference type="ARBA" id="ARBA00001946"/>
    </source>
</evidence>
<dbReference type="GO" id="GO:0016791">
    <property type="term" value="F:phosphatase activity"/>
    <property type="evidence" value="ECO:0007669"/>
    <property type="project" value="UniProtKB-ARBA"/>
</dbReference>
<dbReference type="GO" id="GO:0046872">
    <property type="term" value="F:metal ion binding"/>
    <property type="evidence" value="ECO:0007669"/>
    <property type="project" value="UniProtKB-KW"/>
</dbReference>
<dbReference type="EMBL" id="JABELX010000035">
    <property type="protein sequence ID" value="NNH76041.1"/>
    <property type="molecule type" value="Genomic_DNA"/>
</dbReference>
<evidence type="ECO:0000256" key="5">
    <source>
        <dbReference type="ARBA" id="ARBA00022842"/>
    </source>
</evidence>
<dbReference type="Gene3D" id="3.40.190.80">
    <property type="match status" value="1"/>
</dbReference>
<feature type="binding site" evidence="6">
    <location>
        <position position="221"/>
    </location>
    <ligand>
        <name>Mg(2+)</name>
        <dbReference type="ChEBI" id="CHEBI:18420"/>
        <label>1</label>
        <note>catalytic</note>
    </ligand>
</feature>
<feature type="binding site" evidence="6">
    <location>
        <position position="108"/>
    </location>
    <ligand>
        <name>Mg(2+)</name>
        <dbReference type="ChEBI" id="CHEBI:18420"/>
        <label>1</label>
        <note>catalytic</note>
    </ligand>
</feature>
<evidence type="ECO:0000256" key="6">
    <source>
        <dbReference type="PIRSR" id="PIRSR600760-2"/>
    </source>
</evidence>
<sequence length="278" mass="29875">MRTRASAAEPEPLPDPLTLTPQGRGALLDAVTRAGDRLMRNWPGHTRTASPTSWRKPDGTLVSVADHASQRILTTALANTVRNAVVISEENQRSHTRTASTVWFIDPLDGTRQYLAGSSDFAILLSAWTHGVPALSIAYFPADNILAEAYADTLTVHRCGPPPDHPAVHSVYGDVPGLREALAPDTEYLADRYESTRVLADIALGHALGAVVEMCGHYAWDLAAPIHLITAAGAFVTDQDGEPLRLRGPHVSARHVVAARDPGLHQTLLHALNSKGQP</sequence>
<dbReference type="InterPro" id="IPR051090">
    <property type="entry name" value="Inositol_monoP_superfamily"/>
</dbReference>
<evidence type="ECO:0000256" key="2">
    <source>
        <dbReference type="ARBA" id="ARBA00009759"/>
    </source>
</evidence>
<dbReference type="GO" id="GO:0000105">
    <property type="term" value="P:L-histidine biosynthetic process"/>
    <property type="evidence" value="ECO:0007669"/>
    <property type="project" value="TreeGrafter"/>
</dbReference>
<name>A0A849CL35_9NOCA</name>
<comment type="similarity">
    <text evidence="2">Belongs to the inositol monophosphatase superfamily.</text>
</comment>
<comment type="caution">
    <text evidence="8">The sequence shown here is derived from an EMBL/GenBank/DDBJ whole genome shotgun (WGS) entry which is preliminary data.</text>
</comment>
<reference evidence="8 9" key="1">
    <citation type="submission" date="2020-05" db="EMBL/GenBank/DDBJ databases">
        <title>MicrobeNet Type strains.</title>
        <authorList>
            <person name="Nicholson A.C."/>
        </authorList>
    </citation>
    <scope>NUCLEOTIDE SEQUENCE [LARGE SCALE GENOMIC DNA]</scope>
    <source>
        <strain evidence="8 9">JCM 3224</strain>
    </source>
</reference>
<feature type="binding site" evidence="6">
    <location>
        <position position="109"/>
    </location>
    <ligand>
        <name>Mg(2+)</name>
        <dbReference type="ChEBI" id="CHEBI:18420"/>
        <label>1</label>
        <note>catalytic</note>
    </ligand>
</feature>
<gene>
    <name evidence="8" type="ORF">HLB23_40400</name>
</gene>
<dbReference type="Pfam" id="PF00459">
    <property type="entry name" value="Inositol_P"/>
    <property type="match status" value="1"/>
</dbReference>
<dbReference type="PANTHER" id="PTHR43200">
    <property type="entry name" value="PHOSPHATASE"/>
    <property type="match status" value="1"/>
</dbReference>
<comment type="cofactor">
    <cofactor evidence="1 6">
        <name>Mg(2+)</name>
        <dbReference type="ChEBI" id="CHEBI:18420"/>
    </cofactor>
</comment>
<dbReference type="PRINTS" id="PR00377">
    <property type="entry name" value="IMPHPHTASES"/>
</dbReference>
<keyword evidence="3 6" id="KW-0479">Metal-binding</keyword>
<feature type="binding site" evidence="6">
    <location>
        <position position="106"/>
    </location>
    <ligand>
        <name>Mg(2+)</name>
        <dbReference type="ChEBI" id="CHEBI:18420"/>
        <label>1</label>
        <note>catalytic</note>
    </ligand>
</feature>